<gene>
    <name evidence="1" type="ORF">I3842_03G036700</name>
</gene>
<name>A0A922FH21_CARIL</name>
<dbReference type="AlphaFoldDB" id="A0A922FH21"/>
<protein>
    <submittedName>
        <fullName evidence="1">Uncharacterized protein</fullName>
    </submittedName>
</protein>
<accession>A0A922FH21</accession>
<dbReference type="EMBL" id="CM031827">
    <property type="protein sequence ID" value="KAG6720002.1"/>
    <property type="molecule type" value="Genomic_DNA"/>
</dbReference>
<proteinExistence type="predicted"/>
<reference evidence="1" key="1">
    <citation type="submission" date="2021-01" db="EMBL/GenBank/DDBJ databases">
        <authorList>
            <person name="Lovell J.T."/>
            <person name="Bentley N."/>
            <person name="Bhattarai G."/>
            <person name="Jenkins J.W."/>
            <person name="Sreedasyam A."/>
            <person name="Alarcon Y."/>
            <person name="Bock C."/>
            <person name="Boston L."/>
            <person name="Carlson J."/>
            <person name="Cervantes K."/>
            <person name="Clermont K."/>
            <person name="Krom N."/>
            <person name="Kubenka K."/>
            <person name="Mamidi S."/>
            <person name="Mattison C."/>
            <person name="Monteros M."/>
            <person name="Pisani C."/>
            <person name="Plott C."/>
            <person name="Rajasekar S."/>
            <person name="Rhein H.S."/>
            <person name="Rohla C."/>
            <person name="Song M."/>
            <person name="Hilaire R.S."/>
            <person name="Shu S."/>
            <person name="Wells L."/>
            <person name="Wang X."/>
            <person name="Webber J."/>
            <person name="Heerema R.J."/>
            <person name="Klein P."/>
            <person name="Conner P."/>
            <person name="Grauke L."/>
            <person name="Grimwood J."/>
            <person name="Schmutz J."/>
            <person name="Randall J.J."/>
        </authorList>
    </citation>
    <scope>NUCLEOTIDE SEQUENCE</scope>
    <source>
        <tissue evidence="1">Leaf</tissue>
    </source>
</reference>
<dbReference type="Proteomes" id="UP000811246">
    <property type="component" value="Chromosome 3"/>
</dbReference>
<sequence>MTMRKPGVVSRWARGSELRREETMSCEGVGFRRGYVAQGKGSNATNQPLFTADA</sequence>
<evidence type="ECO:0000313" key="1">
    <source>
        <dbReference type="EMBL" id="KAG6720002.1"/>
    </source>
</evidence>
<comment type="caution">
    <text evidence="1">The sequence shown here is derived from an EMBL/GenBank/DDBJ whole genome shotgun (WGS) entry which is preliminary data.</text>
</comment>
<organism evidence="1 2">
    <name type="scientific">Carya illinoinensis</name>
    <name type="common">Pecan</name>
    <dbReference type="NCBI Taxonomy" id="32201"/>
    <lineage>
        <taxon>Eukaryota</taxon>
        <taxon>Viridiplantae</taxon>
        <taxon>Streptophyta</taxon>
        <taxon>Embryophyta</taxon>
        <taxon>Tracheophyta</taxon>
        <taxon>Spermatophyta</taxon>
        <taxon>Magnoliopsida</taxon>
        <taxon>eudicotyledons</taxon>
        <taxon>Gunneridae</taxon>
        <taxon>Pentapetalae</taxon>
        <taxon>rosids</taxon>
        <taxon>fabids</taxon>
        <taxon>Fagales</taxon>
        <taxon>Juglandaceae</taxon>
        <taxon>Carya</taxon>
    </lineage>
</organism>
<evidence type="ECO:0000313" key="2">
    <source>
        <dbReference type="Proteomes" id="UP000811246"/>
    </source>
</evidence>